<protein>
    <submittedName>
        <fullName evidence="2">Sugar phosphate isomerase/epimerase family protein</fullName>
    </submittedName>
</protein>
<dbReference type="AlphaFoldDB" id="A0ABD5QFS2"/>
<evidence type="ECO:0000313" key="3">
    <source>
        <dbReference type="Proteomes" id="UP001595925"/>
    </source>
</evidence>
<comment type="caution">
    <text evidence="2">The sequence shown here is derived from an EMBL/GenBank/DDBJ whole genome shotgun (WGS) entry which is preliminary data.</text>
</comment>
<dbReference type="PANTHER" id="PTHR12110">
    <property type="entry name" value="HYDROXYPYRUVATE ISOMERASE"/>
    <property type="match status" value="1"/>
</dbReference>
<reference evidence="2 3" key="1">
    <citation type="journal article" date="2019" name="Int. J. Syst. Evol. Microbiol.">
        <title>The Global Catalogue of Microorganisms (GCM) 10K type strain sequencing project: providing services to taxonomists for standard genome sequencing and annotation.</title>
        <authorList>
            <consortium name="The Broad Institute Genomics Platform"/>
            <consortium name="The Broad Institute Genome Sequencing Center for Infectious Disease"/>
            <person name="Wu L."/>
            <person name="Ma J."/>
        </authorList>
    </citation>
    <scope>NUCLEOTIDE SEQUENCE [LARGE SCALE GENOMIC DNA]</scope>
    <source>
        <strain evidence="2 3">CGMCC 1.15824</strain>
    </source>
</reference>
<dbReference type="InterPro" id="IPR036237">
    <property type="entry name" value="Xyl_isomerase-like_sf"/>
</dbReference>
<sequence>MDYGLCTISNKEWSIEDVLGLAANVGFDGVEVWGGNHVGNAGGPESPNMSICRTIADLAADLGLAVPVYGSYLRPGKNGFRENLTAELDAATALHANLVRVWPGDQEYGDHDTDHWDTVVTDLQLAGQRAADRDLAITVEKHEGTLTNRTEGARQLIQAVDSPAVGLNWQPLFFMDGEEILAEAETLAPLSNNVHLQATREQGGTTRCRLSEAYFDVSTVLEVFDDVGFEGYAEVEFVDQELPYEAAVRADATYLATVGP</sequence>
<evidence type="ECO:0000313" key="2">
    <source>
        <dbReference type="EMBL" id="MFC4987877.1"/>
    </source>
</evidence>
<feature type="domain" description="Xylose isomerase-like TIM barrel" evidence="1">
    <location>
        <begin position="21"/>
        <end position="255"/>
    </location>
</feature>
<evidence type="ECO:0000259" key="1">
    <source>
        <dbReference type="Pfam" id="PF01261"/>
    </source>
</evidence>
<dbReference type="EMBL" id="JBHSJG010000034">
    <property type="protein sequence ID" value="MFC4987877.1"/>
    <property type="molecule type" value="Genomic_DNA"/>
</dbReference>
<proteinExistence type="predicted"/>
<dbReference type="GO" id="GO:0016853">
    <property type="term" value="F:isomerase activity"/>
    <property type="evidence" value="ECO:0007669"/>
    <property type="project" value="UniProtKB-KW"/>
</dbReference>
<dbReference type="SUPFAM" id="SSF51658">
    <property type="entry name" value="Xylose isomerase-like"/>
    <property type="match status" value="1"/>
</dbReference>
<accession>A0ABD5QFS2</accession>
<keyword evidence="3" id="KW-1185">Reference proteome</keyword>
<dbReference type="Pfam" id="PF01261">
    <property type="entry name" value="AP_endonuc_2"/>
    <property type="match status" value="1"/>
</dbReference>
<dbReference type="InterPro" id="IPR013022">
    <property type="entry name" value="Xyl_isomerase-like_TIM-brl"/>
</dbReference>
<dbReference type="InterPro" id="IPR050312">
    <property type="entry name" value="IolE/XylAMocC-like"/>
</dbReference>
<dbReference type="RefSeq" id="WP_224829909.1">
    <property type="nucleotide sequence ID" value="NZ_JAIVEF010000031.1"/>
</dbReference>
<organism evidence="2 3">
    <name type="scientific">Saliphagus infecundisoli</name>
    <dbReference type="NCBI Taxonomy" id="1849069"/>
    <lineage>
        <taxon>Archaea</taxon>
        <taxon>Methanobacteriati</taxon>
        <taxon>Methanobacteriota</taxon>
        <taxon>Stenosarchaea group</taxon>
        <taxon>Halobacteria</taxon>
        <taxon>Halobacteriales</taxon>
        <taxon>Natrialbaceae</taxon>
        <taxon>Saliphagus</taxon>
    </lineage>
</organism>
<dbReference type="PANTHER" id="PTHR12110:SF41">
    <property type="entry name" value="INOSOSE DEHYDRATASE"/>
    <property type="match status" value="1"/>
</dbReference>
<gene>
    <name evidence="2" type="ORF">ACFPFO_08950</name>
</gene>
<name>A0ABD5QFS2_9EURY</name>
<dbReference type="Proteomes" id="UP001595925">
    <property type="component" value="Unassembled WGS sequence"/>
</dbReference>
<dbReference type="Gene3D" id="3.20.20.150">
    <property type="entry name" value="Divalent-metal-dependent TIM barrel enzymes"/>
    <property type="match status" value="1"/>
</dbReference>
<keyword evidence="2" id="KW-0413">Isomerase</keyword>